<protein>
    <submittedName>
        <fullName evidence="4">Glycosyltransferase</fullName>
        <ecNumber evidence="4">2.4.-.-</ecNumber>
    </submittedName>
</protein>
<sequence>MTLSGARFSIVVPTHQRRDVLLESLASLARLEAPWPVELVVVVDGSTDGTADAARAVALPFPLTVVEQPNRGAAAARNTGAARATGEFLLFLDDDMVADPRLLLEHDAVLGRGADAAVGHIPLHPDSPRTLLTRGVERWVRLRHERLLRTQGQLALGDLLTGQLSVRADVFRQAGGFDETFNVDGAFGAEDTDFLHRLLAGGAVVRYAAGAITWQRYVVTPDQYLRQWRQGGRADAALLRKHPALAGTLAKQHGARTVTGRLLRRWAPVLPSGVARALAAPVVARARRGAADVPTRWAFARVRDAQYWRGLAEAGGLGTGDPAVVLAYHAVEDVDDPVIGDWCVAPDLFERHLDALADAGVSWIGLDQFLAALDGAPLPERAVLLTFDDGYAGLLAHAAPFLQRRGIPGVVLLVSDQIGGWNEWDARRGAAKLPLLGLAELHELAGRGWSLGAHSHTHAHLTQTDDARLRRELTEPLAGLRARGLPVAPVLAYPHGEHDARVRAATRRAGYAAAFALEGRRPSGGVRGRFAYPRLEVRRDTTPAALVAAVLRPPRHPAREAERELRGVARGVLRAVGRVRR</sequence>
<dbReference type="PANTHER" id="PTHR34216:SF3">
    <property type="entry name" value="POLY-BETA-1,6-N-ACETYL-D-GLUCOSAMINE N-DEACETYLASE"/>
    <property type="match status" value="1"/>
</dbReference>
<dbReference type="SUPFAM" id="SSF88713">
    <property type="entry name" value="Glycoside hydrolase/deacetylase"/>
    <property type="match status" value="1"/>
</dbReference>
<keyword evidence="4" id="KW-0328">Glycosyltransferase</keyword>
<dbReference type="RefSeq" id="WP_376873914.1">
    <property type="nucleotide sequence ID" value="NZ_JBHUHP010000009.1"/>
</dbReference>
<evidence type="ECO:0000259" key="3">
    <source>
        <dbReference type="PROSITE" id="PS51677"/>
    </source>
</evidence>
<dbReference type="EC" id="2.4.-.-" evidence="4"/>
<evidence type="ECO:0000313" key="5">
    <source>
        <dbReference type="Proteomes" id="UP001597402"/>
    </source>
</evidence>
<dbReference type="InterPro" id="IPR011330">
    <property type="entry name" value="Glyco_hydro/deAcase_b/a-brl"/>
</dbReference>
<organism evidence="4 5">
    <name type="scientific">Blastococcus deserti</name>
    <dbReference type="NCBI Taxonomy" id="2259033"/>
    <lineage>
        <taxon>Bacteria</taxon>
        <taxon>Bacillati</taxon>
        <taxon>Actinomycetota</taxon>
        <taxon>Actinomycetes</taxon>
        <taxon>Geodermatophilales</taxon>
        <taxon>Geodermatophilaceae</taxon>
        <taxon>Blastococcus</taxon>
    </lineage>
</organism>
<dbReference type="GO" id="GO:0016757">
    <property type="term" value="F:glycosyltransferase activity"/>
    <property type="evidence" value="ECO:0007669"/>
    <property type="project" value="UniProtKB-KW"/>
</dbReference>
<dbReference type="CDD" id="cd10918">
    <property type="entry name" value="CE4_NodB_like_5s_6s"/>
    <property type="match status" value="1"/>
</dbReference>
<comment type="subcellular location">
    <subcellularLocation>
        <location evidence="1">Secreted</location>
    </subcellularLocation>
</comment>
<keyword evidence="2" id="KW-0732">Signal</keyword>
<proteinExistence type="predicted"/>
<dbReference type="Pfam" id="PF01522">
    <property type="entry name" value="Polysacc_deac_1"/>
    <property type="match status" value="1"/>
</dbReference>
<comment type="caution">
    <text evidence="4">The sequence shown here is derived from an EMBL/GenBank/DDBJ whole genome shotgun (WGS) entry which is preliminary data.</text>
</comment>
<keyword evidence="4" id="KW-0808">Transferase</keyword>
<dbReference type="InterPro" id="IPR051398">
    <property type="entry name" value="Polysacch_Deacetylase"/>
</dbReference>
<gene>
    <name evidence="4" type="ORF">ACFSHS_08070</name>
</gene>
<reference evidence="5" key="1">
    <citation type="journal article" date="2019" name="Int. J. Syst. Evol. Microbiol.">
        <title>The Global Catalogue of Microorganisms (GCM) 10K type strain sequencing project: providing services to taxonomists for standard genome sequencing and annotation.</title>
        <authorList>
            <consortium name="The Broad Institute Genomics Platform"/>
            <consortium name="The Broad Institute Genome Sequencing Center for Infectious Disease"/>
            <person name="Wu L."/>
            <person name="Ma J."/>
        </authorList>
    </citation>
    <scope>NUCLEOTIDE SEQUENCE [LARGE SCALE GENOMIC DNA]</scope>
    <source>
        <strain evidence="5">JCM 3338</strain>
    </source>
</reference>
<dbReference type="Gene3D" id="3.90.550.10">
    <property type="entry name" value="Spore Coat Polysaccharide Biosynthesis Protein SpsA, Chain A"/>
    <property type="match status" value="1"/>
</dbReference>
<name>A0ABW4X9Q2_9ACTN</name>
<dbReference type="InterPro" id="IPR001173">
    <property type="entry name" value="Glyco_trans_2-like"/>
</dbReference>
<dbReference type="Pfam" id="PF00535">
    <property type="entry name" value="Glycos_transf_2"/>
    <property type="match status" value="1"/>
</dbReference>
<dbReference type="Proteomes" id="UP001597402">
    <property type="component" value="Unassembled WGS sequence"/>
</dbReference>
<evidence type="ECO:0000256" key="1">
    <source>
        <dbReference type="ARBA" id="ARBA00004613"/>
    </source>
</evidence>
<evidence type="ECO:0000313" key="4">
    <source>
        <dbReference type="EMBL" id="MFD2091533.1"/>
    </source>
</evidence>
<dbReference type="InterPro" id="IPR002509">
    <property type="entry name" value="NODB_dom"/>
</dbReference>
<dbReference type="PROSITE" id="PS51677">
    <property type="entry name" value="NODB"/>
    <property type="match status" value="1"/>
</dbReference>
<dbReference type="Gene3D" id="3.20.20.370">
    <property type="entry name" value="Glycoside hydrolase/deacetylase"/>
    <property type="match status" value="1"/>
</dbReference>
<keyword evidence="5" id="KW-1185">Reference proteome</keyword>
<dbReference type="EMBL" id="JBHUHP010000009">
    <property type="protein sequence ID" value="MFD2091533.1"/>
    <property type="molecule type" value="Genomic_DNA"/>
</dbReference>
<dbReference type="SUPFAM" id="SSF53448">
    <property type="entry name" value="Nucleotide-diphospho-sugar transferases"/>
    <property type="match status" value="1"/>
</dbReference>
<evidence type="ECO:0000256" key="2">
    <source>
        <dbReference type="ARBA" id="ARBA00022729"/>
    </source>
</evidence>
<accession>A0ABW4X9Q2</accession>
<feature type="domain" description="NodB homology" evidence="3">
    <location>
        <begin position="381"/>
        <end position="581"/>
    </location>
</feature>
<dbReference type="CDD" id="cd00761">
    <property type="entry name" value="Glyco_tranf_GTA_type"/>
    <property type="match status" value="1"/>
</dbReference>
<dbReference type="InterPro" id="IPR029044">
    <property type="entry name" value="Nucleotide-diphossugar_trans"/>
</dbReference>
<dbReference type="PANTHER" id="PTHR34216">
    <property type="match status" value="1"/>
</dbReference>